<organism evidence="1 2">
    <name type="scientific">Limnoglobus roseus</name>
    <dbReference type="NCBI Taxonomy" id="2598579"/>
    <lineage>
        <taxon>Bacteria</taxon>
        <taxon>Pseudomonadati</taxon>
        <taxon>Planctomycetota</taxon>
        <taxon>Planctomycetia</taxon>
        <taxon>Gemmatales</taxon>
        <taxon>Gemmataceae</taxon>
        <taxon>Limnoglobus</taxon>
    </lineage>
</organism>
<proteinExistence type="predicted"/>
<evidence type="ECO:0000313" key="2">
    <source>
        <dbReference type="Proteomes" id="UP000324974"/>
    </source>
</evidence>
<sequence length="84" mass="9201">MLTAREIADRVRVSRQNAWERTDSATAIVATEKLNGEDDRAVRRAVKDAGYEGKDFDAMVKHVSSLVVRQVEALADDQPATGGD</sequence>
<protein>
    <submittedName>
        <fullName evidence="1">Uncharacterized protein</fullName>
    </submittedName>
</protein>
<evidence type="ECO:0000313" key="1">
    <source>
        <dbReference type="EMBL" id="QEL18936.1"/>
    </source>
</evidence>
<dbReference type="KEGG" id="lrs:PX52LOC_05986"/>
<accession>A0A5C1ALT2</accession>
<reference evidence="2" key="1">
    <citation type="submission" date="2019-08" db="EMBL/GenBank/DDBJ databases">
        <title>Limnoglobus roseus gen. nov., sp. nov., a novel freshwater planctomycete with a giant genome from the family Gemmataceae.</title>
        <authorList>
            <person name="Kulichevskaya I.S."/>
            <person name="Naumoff D.G."/>
            <person name="Miroshnikov K."/>
            <person name="Ivanova A."/>
            <person name="Philippov D.A."/>
            <person name="Hakobyan A."/>
            <person name="Rijpstra I.C."/>
            <person name="Sinninghe Damste J.S."/>
            <person name="Liesack W."/>
            <person name="Dedysh S.N."/>
        </authorList>
    </citation>
    <scope>NUCLEOTIDE SEQUENCE [LARGE SCALE GENOMIC DNA]</scope>
    <source>
        <strain evidence="2">PX52</strain>
    </source>
</reference>
<keyword evidence="2" id="KW-1185">Reference proteome</keyword>
<gene>
    <name evidence="1" type="ORF">PX52LOC_05986</name>
</gene>
<dbReference type="RefSeq" id="WP_149113382.1">
    <property type="nucleotide sequence ID" value="NZ_CP042425.1"/>
</dbReference>
<dbReference type="Proteomes" id="UP000324974">
    <property type="component" value="Chromosome"/>
</dbReference>
<dbReference type="EMBL" id="CP042425">
    <property type="protein sequence ID" value="QEL18936.1"/>
    <property type="molecule type" value="Genomic_DNA"/>
</dbReference>
<dbReference type="AlphaFoldDB" id="A0A5C1ALT2"/>
<name>A0A5C1ALT2_9BACT</name>